<protein>
    <recommendedName>
        <fullName evidence="4">Melanin-concentrating hormone</fullName>
    </recommendedName>
</protein>
<dbReference type="STRING" id="43700.ENSMALP00000017023"/>
<evidence type="ECO:0000256" key="1">
    <source>
        <dbReference type="SAM" id="SignalP"/>
    </source>
</evidence>
<proteinExistence type="predicted"/>
<sequence length="150" mass="16948">MTSSYNTILYICFVLFTLILFSEMSSHLVAVAMPANKVDYGVLKLNGLGLLLGDERSLVLDDYVSHKDRKPKIIVLDSRLRGQGIHGLNPAFTWSLPVLTDRNLSHTSANYSLKMDCRDADLDVLWCMVVRVYRPYWETNDAPVPSLNVL</sequence>
<dbReference type="AlphaFoldDB" id="A0A3Q3JD26"/>
<dbReference type="Ensembl" id="ENSMALT00000017359.1">
    <property type="protein sequence ID" value="ENSMALP00000017023.1"/>
    <property type="gene ID" value="ENSMALG00000011901.1"/>
</dbReference>
<name>A0A3Q3JD26_MONAL</name>
<organism evidence="2 3">
    <name type="scientific">Monopterus albus</name>
    <name type="common">Swamp eel</name>
    <dbReference type="NCBI Taxonomy" id="43700"/>
    <lineage>
        <taxon>Eukaryota</taxon>
        <taxon>Metazoa</taxon>
        <taxon>Chordata</taxon>
        <taxon>Craniata</taxon>
        <taxon>Vertebrata</taxon>
        <taxon>Euteleostomi</taxon>
        <taxon>Actinopterygii</taxon>
        <taxon>Neopterygii</taxon>
        <taxon>Teleostei</taxon>
        <taxon>Neoteleostei</taxon>
        <taxon>Acanthomorphata</taxon>
        <taxon>Anabantaria</taxon>
        <taxon>Synbranchiformes</taxon>
        <taxon>Synbranchidae</taxon>
        <taxon>Monopterus</taxon>
    </lineage>
</organism>
<evidence type="ECO:0008006" key="4">
    <source>
        <dbReference type="Google" id="ProtNLM"/>
    </source>
</evidence>
<evidence type="ECO:0000313" key="2">
    <source>
        <dbReference type="Ensembl" id="ENSMALP00000017023.1"/>
    </source>
</evidence>
<reference evidence="2" key="2">
    <citation type="submission" date="2025-09" db="UniProtKB">
        <authorList>
            <consortium name="Ensembl"/>
        </authorList>
    </citation>
    <scope>IDENTIFICATION</scope>
</reference>
<keyword evidence="3" id="KW-1185">Reference proteome</keyword>
<reference evidence="2" key="1">
    <citation type="submission" date="2025-08" db="UniProtKB">
        <authorList>
            <consortium name="Ensembl"/>
        </authorList>
    </citation>
    <scope>IDENTIFICATION</scope>
</reference>
<dbReference type="Proteomes" id="UP000261600">
    <property type="component" value="Unplaced"/>
</dbReference>
<feature type="chain" id="PRO_5045312357" description="Melanin-concentrating hormone" evidence="1">
    <location>
        <begin position="25"/>
        <end position="150"/>
    </location>
</feature>
<evidence type="ECO:0000313" key="3">
    <source>
        <dbReference type="Proteomes" id="UP000261600"/>
    </source>
</evidence>
<feature type="signal peptide" evidence="1">
    <location>
        <begin position="1"/>
        <end position="24"/>
    </location>
</feature>
<keyword evidence="1" id="KW-0732">Signal</keyword>
<accession>A0A3Q3JD26</accession>